<feature type="domain" description="Enoyl reductase (ER)" evidence="7">
    <location>
        <begin position="14"/>
        <end position="329"/>
    </location>
</feature>
<dbReference type="InterPro" id="IPR036291">
    <property type="entry name" value="NAD(P)-bd_dom_sf"/>
</dbReference>
<dbReference type="InterPro" id="IPR020843">
    <property type="entry name" value="ER"/>
</dbReference>
<evidence type="ECO:0000256" key="1">
    <source>
        <dbReference type="ARBA" id="ARBA00001947"/>
    </source>
</evidence>
<comment type="cofactor">
    <cofactor evidence="1">
        <name>Zn(2+)</name>
        <dbReference type="ChEBI" id="CHEBI:29105"/>
    </cofactor>
</comment>
<protein>
    <recommendedName>
        <fullName evidence="3">alcohol dehydrogenase</fullName>
        <ecNumber evidence="3">1.1.1.1</ecNumber>
    </recommendedName>
</protein>
<gene>
    <name evidence="8" type="ORF">H010_21331</name>
</gene>
<dbReference type="Gene3D" id="3.40.50.720">
    <property type="entry name" value="NAD(P)-binding Rossmann-like Domain"/>
    <property type="match status" value="1"/>
</dbReference>
<dbReference type="GO" id="GO:0008270">
    <property type="term" value="F:zinc ion binding"/>
    <property type="evidence" value="ECO:0007669"/>
    <property type="project" value="InterPro"/>
</dbReference>
<dbReference type="CDD" id="cd08298">
    <property type="entry name" value="CAD2"/>
    <property type="match status" value="1"/>
</dbReference>
<evidence type="ECO:0000259" key="7">
    <source>
        <dbReference type="SMART" id="SM00829"/>
    </source>
</evidence>
<dbReference type="PANTHER" id="PTHR42940">
    <property type="entry name" value="ALCOHOL DEHYDROGENASE 1-RELATED"/>
    <property type="match status" value="1"/>
</dbReference>
<evidence type="ECO:0000256" key="5">
    <source>
        <dbReference type="ARBA" id="ARBA00022833"/>
    </source>
</evidence>
<keyword evidence="5" id="KW-0862">Zinc</keyword>
<dbReference type="Gene3D" id="3.90.180.10">
    <property type="entry name" value="Medium-chain alcohol dehydrogenases, catalytic domain"/>
    <property type="match status" value="1"/>
</dbReference>
<dbReference type="InterPro" id="IPR011032">
    <property type="entry name" value="GroES-like_sf"/>
</dbReference>
<sequence length="335" mass="36060">MSHTMRAMVLERPGTRLRLTHCAVPEPGVGQVLIAVEACGVCRTDLHLVDGELPDPVLPMIPGHEIVGRVVALGAGVQGWQAGQRVGVPWLGWTCGHCRFCRAGRENLCERARFTGYQIPGGYAQYTVADARYGFALPEETAPEHLAPLLCAGLIGYRALRMAGDARRLGVYGFGAAAHLITQVARRQGREVFALTRPGDAQSQAFARSLGAAWAGGSDETPPEPLDAALIFAPAGALVPAALRHVERGGCVVCAGIHMSDIPSFPYAWLWGERSLRSVANLTRRDGDEFFELVRQAPLQTEVHLFALEQANEALDQLRRGAFQGAAVLRMDAPA</sequence>
<dbReference type="EC" id="1.1.1.1" evidence="3"/>
<dbReference type="InterPro" id="IPR002328">
    <property type="entry name" value="ADH_Zn_CS"/>
</dbReference>
<name>A0A9X4SDF0_9BURK</name>
<dbReference type="SUPFAM" id="SSF50129">
    <property type="entry name" value="GroES-like"/>
    <property type="match status" value="1"/>
</dbReference>
<dbReference type="SMART" id="SM00829">
    <property type="entry name" value="PKS_ER"/>
    <property type="match status" value="1"/>
</dbReference>
<dbReference type="PROSITE" id="PS00059">
    <property type="entry name" value="ADH_ZINC"/>
    <property type="match status" value="1"/>
</dbReference>
<dbReference type="GO" id="GO:0005737">
    <property type="term" value="C:cytoplasm"/>
    <property type="evidence" value="ECO:0007669"/>
    <property type="project" value="TreeGrafter"/>
</dbReference>
<dbReference type="GO" id="GO:0004022">
    <property type="term" value="F:alcohol dehydrogenase (NAD+) activity"/>
    <property type="evidence" value="ECO:0007669"/>
    <property type="project" value="UniProtKB-EC"/>
</dbReference>
<proteinExistence type="inferred from homology"/>
<evidence type="ECO:0000256" key="4">
    <source>
        <dbReference type="ARBA" id="ARBA00022723"/>
    </source>
</evidence>
<dbReference type="Pfam" id="PF08240">
    <property type="entry name" value="ADH_N"/>
    <property type="match status" value="1"/>
</dbReference>
<evidence type="ECO:0000256" key="6">
    <source>
        <dbReference type="ARBA" id="ARBA00023002"/>
    </source>
</evidence>
<dbReference type="Proteomes" id="UP001152876">
    <property type="component" value="Unassembled WGS sequence"/>
</dbReference>
<dbReference type="PANTHER" id="PTHR42940:SF8">
    <property type="entry name" value="VACUOLAR PROTEIN SORTING-ASSOCIATED PROTEIN 11"/>
    <property type="match status" value="1"/>
</dbReference>
<keyword evidence="9" id="KW-1185">Reference proteome</keyword>
<organism evidence="8 9">
    <name type="scientific">Hydrogenophaga taeniospiralis CCUG 15921</name>
    <dbReference type="NCBI Taxonomy" id="1281780"/>
    <lineage>
        <taxon>Bacteria</taxon>
        <taxon>Pseudomonadati</taxon>
        <taxon>Pseudomonadota</taxon>
        <taxon>Betaproteobacteria</taxon>
        <taxon>Burkholderiales</taxon>
        <taxon>Comamonadaceae</taxon>
        <taxon>Hydrogenophaga</taxon>
    </lineage>
</organism>
<comment type="similarity">
    <text evidence="2">Belongs to the zinc-containing alcohol dehydrogenase family.</text>
</comment>
<dbReference type="SUPFAM" id="SSF51735">
    <property type="entry name" value="NAD(P)-binding Rossmann-fold domains"/>
    <property type="match status" value="1"/>
</dbReference>
<keyword evidence="6" id="KW-0560">Oxidoreductase</keyword>
<evidence type="ECO:0000313" key="8">
    <source>
        <dbReference type="EMBL" id="MDG5977808.1"/>
    </source>
</evidence>
<evidence type="ECO:0000256" key="2">
    <source>
        <dbReference type="ARBA" id="ARBA00008072"/>
    </source>
</evidence>
<reference evidence="8" key="1">
    <citation type="submission" date="2013-01" db="EMBL/GenBank/DDBJ databases">
        <title>Genome draft of Hydrogenophaga taeniospiralis 2K1.</title>
        <authorList>
            <person name="Gomila M."/>
            <person name="Lalucat J."/>
        </authorList>
    </citation>
    <scope>NUCLEOTIDE SEQUENCE</scope>
    <source>
        <strain evidence="8">CCUG 15921</strain>
    </source>
</reference>
<dbReference type="EMBL" id="AOGK01000026">
    <property type="protein sequence ID" value="MDG5977808.1"/>
    <property type="molecule type" value="Genomic_DNA"/>
</dbReference>
<dbReference type="InterPro" id="IPR014187">
    <property type="entry name" value="ADH_Zn_typ-2"/>
</dbReference>
<accession>A0A9X4SDF0</accession>
<dbReference type="NCBIfam" id="TIGR02822">
    <property type="entry name" value="adh_fam_2"/>
    <property type="match status" value="1"/>
</dbReference>
<keyword evidence="4" id="KW-0479">Metal-binding</keyword>
<dbReference type="InterPro" id="IPR013154">
    <property type="entry name" value="ADH-like_N"/>
</dbReference>
<comment type="caution">
    <text evidence="8">The sequence shown here is derived from an EMBL/GenBank/DDBJ whole genome shotgun (WGS) entry which is preliminary data.</text>
</comment>
<dbReference type="AlphaFoldDB" id="A0A9X4SDF0"/>
<evidence type="ECO:0000313" key="9">
    <source>
        <dbReference type="Proteomes" id="UP001152876"/>
    </source>
</evidence>
<evidence type="ECO:0000256" key="3">
    <source>
        <dbReference type="ARBA" id="ARBA00013190"/>
    </source>
</evidence>